<protein>
    <submittedName>
        <fullName evidence="2">Uncharacterized protein</fullName>
    </submittedName>
</protein>
<name>A0A132NJM1_9ACTN</name>
<reference evidence="3" key="1">
    <citation type="submission" date="2015-02" db="EMBL/GenBank/DDBJ databases">
        <title>Physiological reanalysis, assessment of diazotrophy, and genome sequences of multiple isolates of Streptomyces thermoautotrophicus.</title>
        <authorList>
            <person name="MacKellar D.C."/>
            <person name="Lieber L."/>
            <person name="Norman J."/>
            <person name="Bolger A."/>
            <person name="Tobin C."/>
            <person name="Murray J.W."/>
            <person name="Friesen M."/>
            <person name="Prell J."/>
        </authorList>
    </citation>
    <scope>NUCLEOTIDE SEQUENCE [LARGE SCALE GENOMIC DNA]</scope>
    <source>
        <strain evidence="3">UBT1</strain>
    </source>
</reference>
<evidence type="ECO:0000313" key="3">
    <source>
        <dbReference type="Proteomes" id="UP000070598"/>
    </source>
</evidence>
<dbReference type="EMBL" id="JYIK01000592">
    <property type="protein sequence ID" value="KWX10183.1"/>
    <property type="molecule type" value="Genomic_DNA"/>
</dbReference>
<feature type="compositionally biased region" description="Basic and acidic residues" evidence="1">
    <location>
        <begin position="51"/>
        <end position="60"/>
    </location>
</feature>
<feature type="region of interest" description="Disordered" evidence="1">
    <location>
        <begin position="43"/>
        <end position="75"/>
    </location>
</feature>
<evidence type="ECO:0000313" key="2">
    <source>
        <dbReference type="EMBL" id="KWX10183.1"/>
    </source>
</evidence>
<evidence type="ECO:0000256" key="1">
    <source>
        <dbReference type="SAM" id="MobiDB-lite"/>
    </source>
</evidence>
<proteinExistence type="predicted"/>
<dbReference type="AlphaFoldDB" id="A0A132NJM1"/>
<accession>A0A132NJM1</accession>
<comment type="caution">
    <text evidence="2">The sequence shown here is derived from an EMBL/GenBank/DDBJ whole genome shotgun (WGS) entry which is preliminary data.</text>
</comment>
<dbReference type="PATRIC" id="fig|1469144.9.peg.4539"/>
<gene>
    <name evidence="2" type="ORF">TR74_05150</name>
</gene>
<sequence length="75" mass="7949">MAGEHGLPTEEAALDAVDAALGAYRNKCHAWLDLRQQAATLAGQAQAAAERAARSRRDADAAAQEAADLRRLPRP</sequence>
<dbReference type="Proteomes" id="UP000070598">
    <property type="component" value="Unassembled WGS sequence"/>
</dbReference>
<organism evidence="2 3">
    <name type="scientific">Carbonactinospora thermoautotrophica</name>
    <dbReference type="NCBI Taxonomy" id="1469144"/>
    <lineage>
        <taxon>Bacteria</taxon>
        <taxon>Bacillati</taxon>
        <taxon>Actinomycetota</taxon>
        <taxon>Actinomycetes</taxon>
        <taxon>Kitasatosporales</taxon>
        <taxon>Carbonactinosporaceae</taxon>
        <taxon>Carbonactinospora</taxon>
    </lineage>
</organism>